<dbReference type="Pfam" id="PF11146">
    <property type="entry name" value="DUF2905"/>
    <property type="match status" value="1"/>
</dbReference>
<reference evidence="2 3" key="1">
    <citation type="submission" date="2019-03" db="EMBL/GenBank/DDBJ databases">
        <title>Genomic Encyclopedia of Type Strains, Phase IV (KMG-V): Genome sequencing to study the core and pangenomes of soil and plant-associated prokaryotes.</title>
        <authorList>
            <person name="Whitman W."/>
        </authorList>
    </citation>
    <scope>NUCLEOTIDE SEQUENCE [LARGE SCALE GENOMIC DNA]</scope>
    <source>
        <strain evidence="2 3">Gr42</strain>
    </source>
</reference>
<keyword evidence="1" id="KW-0472">Membrane</keyword>
<keyword evidence="3" id="KW-1185">Reference proteome</keyword>
<dbReference type="AlphaFoldDB" id="A0A4R3R263"/>
<dbReference type="EMBL" id="SMBJ01000002">
    <property type="protein sequence ID" value="TCU29058.1"/>
    <property type="molecule type" value="Genomic_DNA"/>
</dbReference>
<evidence type="ECO:0000313" key="2">
    <source>
        <dbReference type="EMBL" id="TCU29058.1"/>
    </source>
</evidence>
<gene>
    <name evidence="2" type="ORF">EV130_102238</name>
</gene>
<sequence length="95" mass="10502">MTTTRSGKKDAVSKLGYHPIDRILIASCAMSRVLIIVGLAVVVVGILWPWLVRIGLGRLPGDILIERENFSIYIPITTGLLFSILLSVMLWLLGR</sequence>
<protein>
    <submittedName>
        <fullName evidence="2">DUF2905 family protein</fullName>
    </submittedName>
</protein>
<dbReference type="InterPro" id="IPR021320">
    <property type="entry name" value="DUF2905"/>
</dbReference>
<feature type="transmembrane region" description="Helical" evidence="1">
    <location>
        <begin position="70"/>
        <end position="93"/>
    </location>
</feature>
<dbReference type="PANTHER" id="PTHR36443:SF1">
    <property type="entry name" value="BSR5223 PROTEIN"/>
    <property type="match status" value="1"/>
</dbReference>
<organism evidence="2 3">
    <name type="scientific">Rhizobium azibense</name>
    <dbReference type="NCBI Taxonomy" id="1136135"/>
    <lineage>
        <taxon>Bacteria</taxon>
        <taxon>Pseudomonadati</taxon>
        <taxon>Pseudomonadota</taxon>
        <taxon>Alphaproteobacteria</taxon>
        <taxon>Hyphomicrobiales</taxon>
        <taxon>Rhizobiaceae</taxon>
        <taxon>Rhizobium/Agrobacterium group</taxon>
        <taxon>Rhizobium</taxon>
    </lineage>
</organism>
<proteinExistence type="predicted"/>
<evidence type="ECO:0000256" key="1">
    <source>
        <dbReference type="SAM" id="Phobius"/>
    </source>
</evidence>
<evidence type="ECO:0000313" key="3">
    <source>
        <dbReference type="Proteomes" id="UP000295547"/>
    </source>
</evidence>
<dbReference type="RefSeq" id="WP_342635807.1">
    <property type="nucleotide sequence ID" value="NZ_SMBJ01000002.1"/>
</dbReference>
<accession>A0A4R3R263</accession>
<keyword evidence="1" id="KW-0812">Transmembrane</keyword>
<feature type="transmembrane region" description="Helical" evidence="1">
    <location>
        <begin position="23"/>
        <end position="50"/>
    </location>
</feature>
<keyword evidence="1" id="KW-1133">Transmembrane helix</keyword>
<comment type="caution">
    <text evidence="2">The sequence shown here is derived from an EMBL/GenBank/DDBJ whole genome shotgun (WGS) entry which is preliminary data.</text>
</comment>
<dbReference type="PANTHER" id="PTHR36443">
    <property type="entry name" value="BSR5223 PROTEIN"/>
    <property type="match status" value="1"/>
</dbReference>
<name>A0A4R3R263_9HYPH</name>
<dbReference type="Proteomes" id="UP000295547">
    <property type="component" value="Unassembled WGS sequence"/>
</dbReference>